<sequence length="72" mass="7435">MKFILLALAFIGMASAVYVAPYGGLGYSSWGHAPVVSAYSAPVVSAYSAPVYGAGLGYGYSGFGYGLWKKKA</sequence>
<dbReference type="AlphaFoldDB" id="A0A7R8UHC3"/>
<keyword evidence="4" id="KW-1185">Reference proteome</keyword>
<evidence type="ECO:0000313" key="3">
    <source>
        <dbReference type="EMBL" id="CAD7080900.1"/>
    </source>
</evidence>
<evidence type="ECO:0000256" key="2">
    <source>
        <dbReference type="SAM" id="SignalP"/>
    </source>
</evidence>
<reference evidence="3 4" key="1">
    <citation type="submission" date="2020-11" db="EMBL/GenBank/DDBJ databases">
        <authorList>
            <person name="Wallbank WR R."/>
            <person name="Pardo Diaz C."/>
            <person name="Kozak K."/>
            <person name="Martin S."/>
            <person name="Jiggins C."/>
            <person name="Moest M."/>
            <person name="Warren A I."/>
            <person name="Generalovic N T."/>
            <person name="Byers J.R.P. K."/>
            <person name="Montejo-Kovacevich G."/>
            <person name="Yen C E."/>
        </authorList>
    </citation>
    <scope>NUCLEOTIDE SEQUENCE [LARGE SCALE GENOMIC DNA]</scope>
</reference>
<keyword evidence="1" id="KW-0472">Membrane</keyword>
<dbReference type="Proteomes" id="UP000594454">
    <property type="component" value="Chromosome 2"/>
</dbReference>
<accession>A0A7R8UHC3</accession>
<feature type="signal peptide" evidence="2">
    <location>
        <begin position="1"/>
        <end position="16"/>
    </location>
</feature>
<keyword evidence="1" id="KW-1133">Transmembrane helix</keyword>
<gene>
    <name evidence="3" type="ORF">HERILL_LOCUS4036</name>
</gene>
<keyword evidence="2" id="KW-0732">Signal</keyword>
<feature type="transmembrane region" description="Helical" evidence="1">
    <location>
        <begin position="49"/>
        <end position="68"/>
    </location>
</feature>
<dbReference type="EMBL" id="LR899010">
    <property type="protein sequence ID" value="CAD7080900.1"/>
    <property type="molecule type" value="Genomic_DNA"/>
</dbReference>
<evidence type="ECO:0000256" key="1">
    <source>
        <dbReference type="SAM" id="Phobius"/>
    </source>
</evidence>
<feature type="chain" id="PRO_5031426239" evidence="2">
    <location>
        <begin position="17"/>
        <end position="72"/>
    </location>
</feature>
<evidence type="ECO:0000313" key="4">
    <source>
        <dbReference type="Proteomes" id="UP000594454"/>
    </source>
</evidence>
<keyword evidence="1" id="KW-0812">Transmembrane</keyword>
<proteinExistence type="predicted"/>
<organism evidence="3 4">
    <name type="scientific">Hermetia illucens</name>
    <name type="common">Black soldier fly</name>
    <dbReference type="NCBI Taxonomy" id="343691"/>
    <lineage>
        <taxon>Eukaryota</taxon>
        <taxon>Metazoa</taxon>
        <taxon>Ecdysozoa</taxon>
        <taxon>Arthropoda</taxon>
        <taxon>Hexapoda</taxon>
        <taxon>Insecta</taxon>
        <taxon>Pterygota</taxon>
        <taxon>Neoptera</taxon>
        <taxon>Endopterygota</taxon>
        <taxon>Diptera</taxon>
        <taxon>Brachycera</taxon>
        <taxon>Stratiomyomorpha</taxon>
        <taxon>Stratiomyidae</taxon>
        <taxon>Hermetiinae</taxon>
        <taxon>Hermetia</taxon>
    </lineage>
</organism>
<protein>
    <submittedName>
        <fullName evidence="3">Uncharacterized protein</fullName>
    </submittedName>
</protein>
<dbReference type="InParanoid" id="A0A7R8UHC3"/>
<name>A0A7R8UHC3_HERIL</name>